<name>A0A430BBB1_SPHYA</name>
<proteinExistence type="predicted"/>
<accession>A0A430BBB1</accession>
<sequence>MIQPAPKRFFWRTSDINAAGDHLLLSLPDYGCGEIGQIRIMRQRIGDLGVNEIELPRNRCVEGRKVVLELDLDGVESLANFAL</sequence>
<dbReference type="AlphaFoldDB" id="A0A430BBB1"/>
<comment type="caution">
    <text evidence="1">The sequence shown here is derived from an EMBL/GenBank/DDBJ whole genome shotgun (WGS) entry which is preliminary data.</text>
</comment>
<evidence type="ECO:0000313" key="1">
    <source>
        <dbReference type="EMBL" id="RSU45852.1"/>
    </source>
</evidence>
<dbReference type="Proteomes" id="UP000287401">
    <property type="component" value="Unassembled WGS sequence"/>
</dbReference>
<reference evidence="1 2" key="1">
    <citation type="submission" date="2018-07" db="EMBL/GenBank/DDBJ databases">
        <title>Genomic and Epidemiologic Investigation of an Indolent Hospital Outbreak.</title>
        <authorList>
            <person name="Johnson R.C."/>
            <person name="Deming C."/>
            <person name="Conlan S."/>
            <person name="Zellmer C.J."/>
            <person name="Michelin A.V."/>
            <person name="Lee-Lin S."/>
            <person name="Thomas P.J."/>
            <person name="Park M."/>
            <person name="Weingarten R.A."/>
            <person name="Less J."/>
            <person name="Dekker J.P."/>
            <person name="Frank K.M."/>
            <person name="Musser K.A."/>
            <person name="Mcquiston J.R."/>
            <person name="Henderson D.K."/>
            <person name="Lau A.F."/>
            <person name="Palmore T.N."/>
            <person name="Segre J.A."/>
        </authorList>
    </citation>
    <scope>NUCLEOTIDE SEQUENCE [LARGE SCALE GENOMIC DNA]</scope>
    <source>
        <strain evidence="1 2">SK-NIH.Env6_1116</strain>
    </source>
</reference>
<protein>
    <submittedName>
        <fullName evidence="1">Uncharacterized protein</fullName>
    </submittedName>
</protein>
<gene>
    <name evidence="1" type="ORF">DAH51_26870</name>
</gene>
<organism evidence="1 2">
    <name type="scientific">Sphingobium yanoikuyae</name>
    <name type="common">Sphingomonas yanoikuyae</name>
    <dbReference type="NCBI Taxonomy" id="13690"/>
    <lineage>
        <taxon>Bacteria</taxon>
        <taxon>Pseudomonadati</taxon>
        <taxon>Pseudomonadota</taxon>
        <taxon>Alphaproteobacteria</taxon>
        <taxon>Sphingomonadales</taxon>
        <taxon>Sphingomonadaceae</taxon>
        <taxon>Sphingobium</taxon>
    </lineage>
</organism>
<evidence type="ECO:0000313" key="2">
    <source>
        <dbReference type="Proteomes" id="UP000287401"/>
    </source>
</evidence>
<dbReference type="EMBL" id="QRAL01000068">
    <property type="protein sequence ID" value="RSU45852.1"/>
    <property type="molecule type" value="Genomic_DNA"/>
</dbReference>